<evidence type="ECO:0000313" key="6">
    <source>
        <dbReference type="Proteomes" id="UP001241747"/>
    </source>
</evidence>
<organism evidence="5 6">
    <name type="scientific">Xanthobacter agilis</name>
    <dbReference type="NCBI Taxonomy" id="47492"/>
    <lineage>
        <taxon>Bacteria</taxon>
        <taxon>Pseudomonadati</taxon>
        <taxon>Pseudomonadota</taxon>
        <taxon>Alphaproteobacteria</taxon>
        <taxon>Hyphomicrobiales</taxon>
        <taxon>Xanthobacteraceae</taxon>
        <taxon>Xanthobacter</taxon>
    </lineage>
</organism>
<dbReference type="InterPro" id="IPR003439">
    <property type="entry name" value="ABC_transporter-like_ATP-bd"/>
</dbReference>
<comment type="caution">
    <text evidence="5">The sequence shown here is derived from an EMBL/GenBank/DDBJ whole genome shotgun (WGS) entry which is preliminary data.</text>
</comment>
<dbReference type="PANTHER" id="PTHR45772">
    <property type="entry name" value="CONSERVED COMPONENT OF ABC TRANSPORTER FOR NATURAL AMINO ACIDS-RELATED"/>
    <property type="match status" value="1"/>
</dbReference>
<reference evidence="5 6" key="1">
    <citation type="submission" date="2023-07" db="EMBL/GenBank/DDBJ databases">
        <title>Genomic Encyclopedia of Type Strains, Phase IV (KMG-IV): sequencing the most valuable type-strain genomes for metagenomic binning, comparative biology and taxonomic classification.</title>
        <authorList>
            <person name="Goeker M."/>
        </authorList>
    </citation>
    <scope>NUCLEOTIDE SEQUENCE [LARGE SCALE GENOMIC DNA]</scope>
    <source>
        <strain evidence="5 6">DSM 3770</strain>
    </source>
</reference>
<evidence type="ECO:0000256" key="2">
    <source>
        <dbReference type="ARBA" id="ARBA00022741"/>
    </source>
</evidence>
<keyword evidence="2" id="KW-0547">Nucleotide-binding</keyword>
<evidence type="ECO:0000259" key="4">
    <source>
        <dbReference type="PROSITE" id="PS50893"/>
    </source>
</evidence>
<dbReference type="PANTHER" id="PTHR45772:SF7">
    <property type="entry name" value="AMINO ACID ABC TRANSPORTER ATP-BINDING PROTEIN"/>
    <property type="match status" value="1"/>
</dbReference>
<gene>
    <name evidence="5" type="ORF">QOZ94_003557</name>
</gene>
<keyword evidence="3 5" id="KW-0067">ATP-binding</keyword>
<evidence type="ECO:0000256" key="1">
    <source>
        <dbReference type="ARBA" id="ARBA00022448"/>
    </source>
</evidence>
<protein>
    <submittedName>
        <fullName evidence="5">Branched-chain amino acid transport system ATP-binding protein</fullName>
    </submittedName>
</protein>
<dbReference type="PROSITE" id="PS50893">
    <property type="entry name" value="ABC_TRANSPORTER_2"/>
    <property type="match status" value="1"/>
</dbReference>
<dbReference type="InterPro" id="IPR051120">
    <property type="entry name" value="ABC_AA/LPS_Transport"/>
</dbReference>
<proteinExistence type="predicted"/>
<dbReference type="Gene3D" id="3.40.50.300">
    <property type="entry name" value="P-loop containing nucleotide triphosphate hydrolases"/>
    <property type="match status" value="1"/>
</dbReference>
<sequence>MQPLLQADAICVTFGGLKAVDGVSFSLNAGEIVGLIGPNGAGKTTLFNALVGLQPLTSGTVWLDGERVCGLKPHKVARLGMTKTFQNAALFPDMSVKENVTTAALLRHDLKGARAKADTVLRKLDLTPIADADVADLTFPQKALVEMARALATEPRVLLLDEVMAALTPAEMDEVMAVIRALKAEGLAFLVVEHHMRAIMALCDRLLAVNFGRLIADGTPAQVAAHPQVIEAYLGHGAAGKEAAHA</sequence>
<dbReference type="InterPro" id="IPR003593">
    <property type="entry name" value="AAA+_ATPase"/>
</dbReference>
<dbReference type="EMBL" id="JAUSVY010000009">
    <property type="protein sequence ID" value="MDQ0506743.1"/>
    <property type="molecule type" value="Genomic_DNA"/>
</dbReference>
<evidence type="ECO:0000313" key="5">
    <source>
        <dbReference type="EMBL" id="MDQ0506743.1"/>
    </source>
</evidence>
<dbReference type="InterPro" id="IPR027417">
    <property type="entry name" value="P-loop_NTPase"/>
</dbReference>
<dbReference type="Proteomes" id="UP001241747">
    <property type="component" value="Unassembled WGS sequence"/>
</dbReference>
<dbReference type="SUPFAM" id="SSF52540">
    <property type="entry name" value="P-loop containing nucleoside triphosphate hydrolases"/>
    <property type="match status" value="1"/>
</dbReference>
<evidence type="ECO:0000256" key="3">
    <source>
        <dbReference type="ARBA" id="ARBA00022840"/>
    </source>
</evidence>
<dbReference type="RefSeq" id="WP_237345408.1">
    <property type="nucleotide sequence ID" value="NZ_JABWGX010000009.1"/>
</dbReference>
<keyword evidence="1" id="KW-0813">Transport</keyword>
<name>A0ABU0LI29_XANAG</name>
<dbReference type="SMART" id="SM00382">
    <property type="entry name" value="AAA"/>
    <property type="match status" value="1"/>
</dbReference>
<feature type="domain" description="ABC transporter" evidence="4">
    <location>
        <begin position="5"/>
        <end position="236"/>
    </location>
</feature>
<accession>A0ABU0LI29</accession>
<dbReference type="CDD" id="cd03219">
    <property type="entry name" value="ABC_Mj1267_LivG_branched"/>
    <property type="match status" value="1"/>
</dbReference>
<dbReference type="GO" id="GO:0005524">
    <property type="term" value="F:ATP binding"/>
    <property type="evidence" value="ECO:0007669"/>
    <property type="project" value="UniProtKB-KW"/>
</dbReference>
<dbReference type="Pfam" id="PF12399">
    <property type="entry name" value="BCA_ABC_TP_C"/>
    <property type="match status" value="1"/>
</dbReference>
<dbReference type="Pfam" id="PF00005">
    <property type="entry name" value="ABC_tran"/>
    <property type="match status" value="1"/>
</dbReference>
<dbReference type="InterPro" id="IPR032823">
    <property type="entry name" value="BCA_ABC_TP_C"/>
</dbReference>
<keyword evidence="6" id="KW-1185">Reference proteome</keyword>